<dbReference type="Pfam" id="PF01590">
    <property type="entry name" value="GAF"/>
    <property type="match status" value="1"/>
</dbReference>
<protein>
    <recommendedName>
        <fullName evidence="2">histidine kinase</fullName>
        <ecNumber evidence="2">2.7.13.3</ecNumber>
    </recommendedName>
</protein>
<feature type="domain" description="Histidine kinase" evidence="9">
    <location>
        <begin position="214"/>
        <end position="421"/>
    </location>
</feature>
<dbReference type="PANTHER" id="PTHR43065">
    <property type="entry name" value="SENSOR HISTIDINE KINASE"/>
    <property type="match status" value="1"/>
</dbReference>
<dbReference type="Pfam" id="PF02518">
    <property type="entry name" value="HATPase_c"/>
    <property type="match status" value="1"/>
</dbReference>
<dbReference type="SUPFAM" id="SSF47384">
    <property type="entry name" value="Homodimeric domain of signal transducing histidine kinase"/>
    <property type="match status" value="1"/>
</dbReference>
<dbReference type="RefSeq" id="WP_316425609.1">
    <property type="nucleotide sequence ID" value="NZ_CP130144.1"/>
</dbReference>
<dbReference type="Gene3D" id="1.10.287.130">
    <property type="match status" value="1"/>
</dbReference>
<dbReference type="GO" id="GO:0005524">
    <property type="term" value="F:ATP binding"/>
    <property type="evidence" value="ECO:0007669"/>
    <property type="project" value="UniProtKB-KW"/>
</dbReference>
<dbReference type="InterPro" id="IPR004358">
    <property type="entry name" value="Sig_transdc_His_kin-like_C"/>
</dbReference>
<dbReference type="SMART" id="SM00388">
    <property type="entry name" value="HisKA"/>
    <property type="match status" value="1"/>
</dbReference>
<dbReference type="InterPro" id="IPR003661">
    <property type="entry name" value="HisK_dim/P_dom"/>
</dbReference>
<evidence type="ECO:0000256" key="1">
    <source>
        <dbReference type="ARBA" id="ARBA00000085"/>
    </source>
</evidence>
<keyword evidence="4" id="KW-0808">Transferase</keyword>
<dbReference type="GO" id="GO:0000155">
    <property type="term" value="F:phosphorelay sensor kinase activity"/>
    <property type="evidence" value="ECO:0007669"/>
    <property type="project" value="InterPro"/>
</dbReference>
<dbReference type="InterPro" id="IPR036890">
    <property type="entry name" value="HATPase_C_sf"/>
</dbReference>
<dbReference type="EMBL" id="CP130144">
    <property type="protein sequence ID" value="WNZ43259.1"/>
    <property type="molecule type" value="Genomic_DNA"/>
</dbReference>
<dbReference type="InterPro" id="IPR036097">
    <property type="entry name" value="HisK_dim/P_sf"/>
</dbReference>
<dbReference type="SMART" id="SM00065">
    <property type="entry name" value="GAF"/>
    <property type="match status" value="1"/>
</dbReference>
<dbReference type="SUPFAM" id="SSF55781">
    <property type="entry name" value="GAF domain-like"/>
    <property type="match status" value="1"/>
</dbReference>
<dbReference type="InterPro" id="IPR003018">
    <property type="entry name" value="GAF"/>
</dbReference>
<evidence type="ECO:0000313" key="10">
    <source>
        <dbReference type="EMBL" id="WNZ43259.1"/>
    </source>
</evidence>
<dbReference type="CDD" id="cd00075">
    <property type="entry name" value="HATPase"/>
    <property type="match status" value="1"/>
</dbReference>
<gene>
    <name evidence="10" type="ORF">Q2T42_15490</name>
</gene>
<dbReference type="PANTHER" id="PTHR43065:SF10">
    <property type="entry name" value="PEROXIDE STRESS-ACTIVATED HISTIDINE KINASE MAK3"/>
    <property type="match status" value="1"/>
</dbReference>
<dbReference type="CDD" id="cd00082">
    <property type="entry name" value="HisKA"/>
    <property type="match status" value="1"/>
</dbReference>
<organism evidence="10">
    <name type="scientific">Leptolyngbya boryana CZ1</name>
    <dbReference type="NCBI Taxonomy" id="3060204"/>
    <lineage>
        <taxon>Bacteria</taxon>
        <taxon>Bacillati</taxon>
        <taxon>Cyanobacteriota</taxon>
        <taxon>Cyanophyceae</taxon>
        <taxon>Leptolyngbyales</taxon>
        <taxon>Leptolyngbyaceae</taxon>
        <taxon>Leptolyngbya group</taxon>
        <taxon>Leptolyngbya</taxon>
    </lineage>
</organism>
<proteinExistence type="predicted"/>
<keyword evidence="6" id="KW-0418">Kinase</keyword>
<dbReference type="EC" id="2.7.13.3" evidence="2"/>
<reference evidence="10" key="2">
    <citation type="submission" date="2023-07" db="EMBL/GenBank/DDBJ databases">
        <authorList>
            <person name="Bai X.-H."/>
            <person name="Wang H.-H."/>
            <person name="Wang J."/>
            <person name="Ma M.-Y."/>
            <person name="Hu H.-H."/>
            <person name="Song Z.-L."/>
            <person name="Ma H.-G."/>
            <person name="Fan Y."/>
            <person name="Du C.-Y."/>
            <person name="Xu J.-C."/>
        </authorList>
    </citation>
    <scope>NUCLEOTIDE SEQUENCE</scope>
    <source>
        <strain evidence="10">CZ1</strain>
    </source>
</reference>
<evidence type="ECO:0000256" key="8">
    <source>
        <dbReference type="ARBA" id="ARBA00023012"/>
    </source>
</evidence>
<accession>A0AA96WS69</accession>
<evidence type="ECO:0000259" key="9">
    <source>
        <dbReference type="PROSITE" id="PS50109"/>
    </source>
</evidence>
<dbReference type="Gene3D" id="3.30.565.10">
    <property type="entry name" value="Histidine kinase-like ATPase, C-terminal domain"/>
    <property type="match status" value="1"/>
</dbReference>
<evidence type="ECO:0000256" key="7">
    <source>
        <dbReference type="ARBA" id="ARBA00022840"/>
    </source>
</evidence>
<name>A0AA96WS69_LEPBY</name>
<evidence type="ECO:0000256" key="3">
    <source>
        <dbReference type="ARBA" id="ARBA00022553"/>
    </source>
</evidence>
<keyword evidence="3" id="KW-0597">Phosphoprotein</keyword>
<dbReference type="Gene3D" id="3.30.450.40">
    <property type="match status" value="1"/>
</dbReference>
<reference evidence="10" key="1">
    <citation type="journal article" date="2023" name="Plants (Basel)">
        <title>Genomic Analysis of Leptolyngbya boryana CZ1 Reveals Efficient Carbon Fixation Modules.</title>
        <authorList>
            <person name="Bai X."/>
            <person name="Wang H."/>
            <person name="Cheng W."/>
            <person name="Wang J."/>
            <person name="Ma M."/>
            <person name="Hu H."/>
            <person name="Song Z."/>
            <person name="Ma H."/>
            <person name="Fan Y."/>
            <person name="Du C."/>
            <person name="Xu J."/>
        </authorList>
    </citation>
    <scope>NUCLEOTIDE SEQUENCE</scope>
    <source>
        <strain evidence="10">CZ1</strain>
    </source>
</reference>
<dbReference type="Pfam" id="PF00512">
    <property type="entry name" value="HisKA"/>
    <property type="match status" value="1"/>
</dbReference>
<dbReference type="PRINTS" id="PR00344">
    <property type="entry name" value="BCTRLSENSOR"/>
</dbReference>
<keyword evidence="5" id="KW-0547">Nucleotide-binding</keyword>
<evidence type="ECO:0000256" key="5">
    <source>
        <dbReference type="ARBA" id="ARBA00022741"/>
    </source>
</evidence>
<evidence type="ECO:0000256" key="6">
    <source>
        <dbReference type="ARBA" id="ARBA00022777"/>
    </source>
</evidence>
<comment type="catalytic activity">
    <reaction evidence="1">
        <text>ATP + protein L-histidine = ADP + protein N-phospho-L-histidine.</text>
        <dbReference type="EC" id="2.7.13.3"/>
    </reaction>
</comment>
<dbReference type="SUPFAM" id="SSF55874">
    <property type="entry name" value="ATPase domain of HSP90 chaperone/DNA topoisomerase II/histidine kinase"/>
    <property type="match status" value="1"/>
</dbReference>
<dbReference type="InterPro" id="IPR029016">
    <property type="entry name" value="GAF-like_dom_sf"/>
</dbReference>
<dbReference type="InterPro" id="IPR003594">
    <property type="entry name" value="HATPase_dom"/>
</dbReference>
<evidence type="ECO:0000256" key="2">
    <source>
        <dbReference type="ARBA" id="ARBA00012438"/>
    </source>
</evidence>
<dbReference type="PROSITE" id="PS50109">
    <property type="entry name" value="HIS_KIN"/>
    <property type="match status" value="1"/>
</dbReference>
<keyword evidence="8" id="KW-0902">Two-component regulatory system</keyword>
<evidence type="ECO:0000256" key="4">
    <source>
        <dbReference type="ARBA" id="ARBA00022679"/>
    </source>
</evidence>
<dbReference type="AlphaFoldDB" id="A0AA96WS69"/>
<dbReference type="SMART" id="SM00387">
    <property type="entry name" value="HATPase_c"/>
    <property type="match status" value="1"/>
</dbReference>
<keyword evidence="7 10" id="KW-0067">ATP-binding</keyword>
<sequence>MMSKSQPPVNSASFMPPVSPELEMEYLTTLNYRSGDLAAYLTEISRSVSRLIQSDWTIVTLCQGETGQIIASNLEMRRESASFSVHRTLAAEVVQSVRSLVIENRQNMRDHNLASEYHAYLGVPLKMRNQAAIGTICSFLCHPRSFTEAEVKMVELFAERAATAIENFWLYQHQLQVNHQLSQEAAACSIDLKRSQGQLIEQERLAAIGEFTTMIVHEVRNPLTTIELGLRYAQKVLQPDSDQQRLNLALKESERLKHLLNDILYYAKPQVLKLSRLNLSLFLDEFLLQVQDVPEAVDRRIKYTNSLPEVAVMADLDKLKQVFLNLFRNAFEAIAPQEAVDCSIRPGINVNSICIEIHNGGAPIPPELLSQIGTPFCSTKPSGTGLGLAISKRIIAAHGGELIIESSVSGTKVSVYLPMNL</sequence>
<dbReference type="InterPro" id="IPR005467">
    <property type="entry name" value="His_kinase_dom"/>
</dbReference>